<evidence type="ECO:0000313" key="3">
    <source>
        <dbReference type="Proteomes" id="UP001597542"/>
    </source>
</evidence>
<feature type="signal peptide" evidence="1">
    <location>
        <begin position="1"/>
        <end position="27"/>
    </location>
</feature>
<gene>
    <name evidence="2" type="ORF">ACFSUT_29295</name>
</gene>
<dbReference type="PROSITE" id="PS51257">
    <property type="entry name" value="PROKAR_LIPOPROTEIN"/>
    <property type="match status" value="1"/>
</dbReference>
<dbReference type="SUPFAM" id="SSF82171">
    <property type="entry name" value="DPP6 N-terminal domain-like"/>
    <property type="match status" value="1"/>
</dbReference>
<evidence type="ECO:0000313" key="2">
    <source>
        <dbReference type="EMBL" id="MFD2484405.1"/>
    </source>
</evidence>
<keyword evidence="3" id="KW-1185">Reference proteome</keyword>
<name>A0ABW5I7W2_9PSEU</name>
<dbReference type="EMBL" id="JBHUKQ010000015">
    <property type="protein sequence ID" value="MFD2484405.1"/>
    <property type="molecule type" value="Genomic_DNA"/>
</dbReference>
<dbReference type="InterPro" id="IPR015943">
    <property type="entry name" value="WD40/YVTN_repeat-like_dom_sf"/>
</dbReference>
<feature type="chain" id="PRO_5045733442" evidence="1">
    <location>
        <begin position="28"/>
        <end position="382"/>
    </location>
</feature>
<protein>
    <submittedName>
        <fullName evidence="2">TolB family protein</fullName>
    </submittedName>
</protein>
<keyword evidence="1" id="KW-0732">Signal</keyword>
<sequence length="382" mass="38823">MSYRRTAVLLGALALLTAACSSSPEVAAPVLGGSLVVAGKDKAGQPAVWRVTEGAAMPLLSGNTAPKLPAVALSPDGRTLAYVNGAGRIVLHDVGAGTEIVAQASVTGPLCATWAPDSAHFAITAEQGVSTTDRKGVVTGLITRPSGFYHETGPGSSGDSREVVSGMTCARWTDPDTVILGRYNGDLPSTIPTGGGALAPNTTVVGHVAAGTAQDLPQMENLLHTCQGHALLHRAPDPIVTGPTLLADASDLSRTTEVPLGAGDEAWFFQPGTCALVVVSHPGDEDSYDYTVKLFDPVTGQQRSSRTLPMALGGDSGIREPSGGTSFVPSPAPGALAAAYADANTHQLIVADLTTGGSRRLDGPWSEATQVLGWTAGASTTG</sequence>
<evidence type="ECO:0000256" key="1">
    <source>
        <dbReference type="SAM" id="SignalP"/>
    </source>
</evidence>
<comment type="caution">
    <text evidence="2">The sequence shown here is derived from an EMBL/GenBank/DDBJ whole genome shotgun (WGS) entry which is preliminary data.</text>
</comment>
<reference evidence="3" key="1">
    <citation type="journal article" date="2019" name="Int. J. Syst. Evol. Microbiol.">
        <title>The Global Catalogue of Microorganisms (GCM) 10K type strain sequencing project: providing services to taxonomists for standard genome sequencing and annotation.</title>
        <authorList>
            <consortium name="The Broad Institute Genomics Platform"/>
            <consortium name="The Broad Institute Genome Sequencing Center for Infectious Disease"/>
            <person name="Wu L."/>
            <person name="Ma J."/>
        </authorList>
    </citation>
    <scope>NUCLEOTIDE SEQUENCE [LARGE SCALE GENOMIC DNA]</scope>
    <source>
        <strain evidence="3">CGMCC 4.7638</strain>
    </source>
</reference>
<dbReference type="Proteomes" id="UP001597542">
    <property type="component" value="Unassembled WGS sequence"/>
</dbReference>
<accession>A0ABW5I7W2</accession>
<proteinExistence type="predicted"/>
<dbReference type="RefSeq" id="WP_344275010.1">
    <property type="nucleotide sequence ID" value="NZ_BAAAHV010000012.1"/>
</dbReference>
<dbReference type="Gene3D" id="2.130.10.10">
    <property type="entry name" value="YVTN repeat-like/Quinoprotein amine dehydrogenase"/>
    <property type="match status" value="1"/>
</dbReference>
<organism evidence="2 3">
    <name type="scientific">Amycolatopsis albidoflavus</name>
    <dbReference type="NCBI Taxonomy" id="102226"/>
    <lineage>
        <taxon>Bacteria</taxon>
        <taxon>Bacillati</taxon>
        <taxon>Actinomycetota</taxon>
        <taxon>Actinomycetes</taxon>
        <taxon>Pseudonocardiales</taxon>
        <taxon>Pseudonocardiaceae</taxon>
        <taxon>Amycolatopsis</taxon>
    </lineage>
</organism>